<dbReference type="AlphaFoldDB" id="A0A6H2A4R1"/>
<dbReference type="EMBL" id="MT144530">
    <property type="protein sequence ID" value="QJA54702.1"/>
    <property type="molecule type" value="Genomic_DNA"/>
</dbReference>
<protein>
    <submittedName>
        <fullName evidence="1">Uncharacterized protein</fullName>
    </submittedName>
</protein>
<reference evidence="1" key="1">
    <citation type="submission" date="2020-03" db="EMBL/GenBank/DDBJ databases">
        <title>The deep terrestrial virosphere.</title>
        <authorList>
            <person name="Holmfeldt K."/>
            <person name="Nilsson E."/>
            <person name="Simone D."/>
            <person name="Lopez-Fernandez M."/>
            <person name="Wu X."/>
            <person name="de Brujin I."/>
            <person name="Lundin D."/>
            <person name="Andersson A."/>
            <person name="Bertilsson S."/>
            <person name="Dopson M."/>
        </authorList>
    </citation>
    <scope>NUCLEOTIDE SEQUENCE</scope>
    <source>
        <strain evidence="1">TM448A05540</strain>
    </source>
</reference>
<proteinExistence type="predicted"/>
<evidence type="ECO:0000313" key="1">
    <source>
        <dbReference type="EMBL" id="QJA54702.1"/>
    </source>
</evidence>
<organism evidence="1">
    <name type="scientific">viral metagenome</name>
    <dbReference type="NCBI Taxonomy" id="1070528"/>
    <lineage>
        <taxon>unclassified sequences</taxon>
        <taxon>metagenomes</taxon>
        <taxon>organismal metagenomes</taxon>
    </lineage>
</organism>
<gene>
    <name evidence="1" type="ORF">TM448A05540_0007</name>
</gene>
<name>A0A6H2A4R1_9ZZZZ</name>
<accession>A0A6H2A4R1</accession>
<sequence>MPLNPDPDQNGYTLDEIEGFRRITSRRRKRLKVLLENARKSMEADFGDDCDNH</sequence>